<reference evidence="2 3" key="1">
    <citation type="journal article" date="2016" name="Nat. Commun.">
        <title>Thousands of microbial genomes shed light on interconnected biogeochemical processes in an aquifer system.</title>
        <authorList>
            <person name="Anantharaman K."/>
            <person name="Brown C.T."/>
            <person name="Hug L.A."/>
            <person name="Sharon I."/>
            <person name="Castelle C.J."/>
            <person name="Probst A.J."/>
            <person name="Thomas B.C."/>
            <person name="Singh A."/>
            <person name="Wilkins M.J."/>
            <person name="Karaoz U."/>
            <person name="Brodie E.L."/>
            <person name="Williams K.H."/>
            <person name="Hubbard S.S."/>
            <person name="Banfield J.F."/>
        </authorList>
    </citation>
    <scope>NUCLEOTIDE SEQUENCE [LARGE SCALE GENOMIC DNA]</scope>
</reference>
<keyword evidence="1" id="KW-0812">Transmembrane</keyword>
<evidence type="ECO:0000313" key="3">
    <source>
        <dbReference type="Proteomes" id="UP000176409"/>
    </source>
</evidence>
<keyword evidence="1" id="KW-1133">Transmembrane helix</keyword>
<dbReference type="AlphaFoldDB" id="A0A1F6B1L0"/>
<keyword evidence="1" id="KW-0472">Membrane</keyword>
<accession>A0A1F6B1L0</accession>
<dbReference type="EMBL" id="MFJZ01000001">
    <property type="protein sequence ID" value="OGG30808.1"/>
    <property type="molecule type" value="Genomic_DNA"/>
</dbReference>
<feature type="transmembrane region" description="Helical" evidence="1">
    <location>
        <begin position="89"/>
        <end position="109"/>
    </location>
</feature>
<proteinExistence type="predicted"/>
<comment type="caution">
    <text evidence="2">The sequence shown here is derived from an EMBL/GenBank/DDBJ whole genome shotgun (WGS) entry which is preliminary data.</text>
</comment>
<sequence length="128" mass="13290">MQAVFAQSGTELGGRIGGEGLGPFGNIALDPKAGLVGVTSTVSSIVGVMTVAAGIWFIFQFLVGGFHWITSGGDKAKLHDARERITNAFVGLIIVVGGWSILALVGQFFGYDILVSDPGALINVLKIK</sequence>
<dbReference type="Proteomes" id="UP000176409">
    <property type="component" value="Unassembled WGS sequence"/>
</dbReference>
<dbReference type="STRING" id="1798396.A2973_02700"/>
<feature type="transmembrane region" description="Helical" evidence="1">
    <location>
        <begin position="45"/>
        <end position="69"/>
    </location>
</feature>
<protein>
    <submittedName>
        <fullName evidence="2">Uncharacterized protein</fullName>
    </submittedName>
</protein>
<gene>
    <name evidence="2" type="ORF">A2973_02700</name>
</gene>
<name>A0A1F6B1L0_9BACT</name>
<evidence type="ECO:0000313" key="2">
    <source>
        <dbReference type="EMBL" id="OGG30808.1"/>
    </source>
</evidence>
<evidence type="ECO:0000256" key="1">
    <source>
        <dbReference type="SAM" id="Phobius"/>
    </source>
</evidence>
<organism evidence="2 3">
    <name type="scientific">Candidatus Gottesmanbacteria bacterium RIFCSPLOWO2_01_FULL_49_10</name>
    <dbReference type="NCBI Taxonomy" id="1798396"/>
    <lineage>
        <taxon>Bacteria</taxon>
        <taxon>Candidatus Gottesmaniibacteriota</taxon>
    </lineage>
</organism>